<comment type="subcellular location">
    <subcellularLocation>
        <location evidence="1">Membrane</location>
        <topology evidence="1">Multi-pass membrane protein</topology>
    </subcellularLocation>
</comment>
<dbReference type="CDD" id="cd17407">
    <property type="entry name" value="MFS_MFSD11"/>
    <property type="match status" value="1"/>
</dbReference>
<evidence type="ECO:0000256" key="3">
    <source>
        <dbReference type="ARBA" id="ARBA00022692"/>
    </source>
</evidence>
<keyword evidence="5 9" id="KW-0472">Membrane</keyword>
<feature type="transmembrane region" description="Helical" evidence="9">
    <location>
        <begin position="208"/>
        <end position="228"/>
    </location>
</feature>
<dbReference type="PANTHER" id="PTHR23294:SF0">
    <property type="entry name" value="UNC93-LIKE PROTEIN MFSD11"/>
    <property type="match status" value="1"/>
</dbReference>
<accession>A0A8B7N1W7</accession>
<evidence type="ECO:0000256" key="2">
    <source>
        <dbReference type="ARBA" id="ARBA00009172"/>
    </source>
</evidence>
<protein>
    <recommendedName>
        <fullName evidence="7">UNC93-like protein MFSD11</fullName>
    </recommendedName>
    <alternativeName>
        <fullName evidence="8">Major facilitator superfamily domain-containing protein 11</fullName>
    </alternativeName>
</protein>
<feature type="transmembrane region" description="Helical" evidence="9">
    <location>
        <begin position="331"/>
        <end position="350"/>
    </location>
</feature>
<gene>
    <name evidence="11" type="primary">LOC108665220</name>
</gene>
<feature type="transmembrane region" description="Helical" evidence="9">
    <location>
        <begin position="436"/>
        <end position="455"/>
    </location>
</feature>
<feature type="transmembrane region" description="Helical" evidence="9">
    <location>
        <begin position="84"/>
        <end position="103"/>
    </location>
</feature>
<reference evidence="11" key="1">
    <citation type="submission" date="2025-08" db="UniProtKB">
        <authorList>
            <consortium name="RefSeq"/>
        </authorList>
    </citation>
    <scope>IDENTIFICATION</scope>
    <source>
        <tissue evidence="11">Whole organism</tissue>
    </source>
</reference>
<keyword evidence="3 9" id="KW-0812">Transmembrane</keyword>
<feature type="transmembrane region" description="Helical" evidence="9">
    <location>
        <begin position="370"/>
        <end position="389"/>
    </location>
</feature>
<evidence type="ECO:0000256" key="7">
    <source>
        <dbReference type="ARBA" id="ARBA00040302"/>
    </source>
</evidence>
<dbReference type="AlphaFoldDB" id="A0A8B7N1W7"/>
<evidence type="ECO:0000313" key="11">
    <source>
        <dbReference type="RefSeq" id="XP_018007443.1"/>
    </source>
</evidence>
<dbReference type="Gene3D" id="1.20.1250.20">
    <property type="entry name" value="MFS general substrate transporter like domains"/>
    <property type="match status" value="2"/>
</dbReference>
<evidence type="ECO:0000256" key="6">
    <source>
        <dbReference type="ARBA" id="ARBA00023180"/>
    </source>
</evidence>
<dbReference type="PANTHER" id="PTHR23294">
    <property type="entry name" value="ET TRANSLATION PRODUCT-RELATED"/>
    <property type="match status" value="1"/>
</dbReference>
<evidence type="ECO:0000256" key="4">
    <source>
        <dbReference type="ARBA" id="ARBA00022989"/>
    </source>
</evidence>
<name>A0A8B7N1W7_HYAAZ</name>
<dbReference type="SUPFAM" id="SSF103473">
    <property type="entry name" value="MFS general substrate transporter"/>
    <property type="match status" value="1"/>
</dbReference>
<dbReference type="InterPro" id="IPR051617">
    <property type="entry name" value="UNC-93-like_regulator"/>
</dbReference>
<dbReference type="InterPro" id="IPR036259">
    <property type="entry name" value="MFS_trans_sf"/>
</dbReference>
<keyword evidence="10" id="KW-1185">Reference proteome</keyword>
<dbReference type="OMA" id="YHEDSAP"/>
<comment type="similarity">
    <text evidence="2">Belongs to the unc-93 family.</text>
</comment>
<dbReference type="KEGG" id="hazt:108665220"/>
<dbReference type="InterPro" id="IPR010291">
    <property type="entry name" value="Ion_channel_UNC-93"/>
</dbReference>
<keyword evidence="4 9" id="KW-1133">Transmembrane helix</keyword>
<evidence type="ECO:0000256" key="5">
    <source>
        <dbReference type="ARBA" id="ARBA00023136"/>
    </source>
</evidence>
<feature type="transmembrane region" description="Helical" evidence="9">
    <location>
        <begin position="297"/>
        <end position="319"/>
    </location>
</feature>
<dbReference type="OrthoDB" id="196103at2759"/>
<evidence type="ECO:0000256" key="1">
    <source>
        <dbReference type="ARBA" id="ARBA00004141"/>
    </source>
</evidence>
<dbReference type="Pfam" id="PF05978">
    <property type="entry name" value="UNC-93"/>
    <property type="match status" value="1"/>
</dbReference>
<keyword evidence="6" id="KW-0325">Glycoprotein</keyword>
<evidence type="ECO:0000256" key="9">
    <source>
        <dbReference type="SAM" id="Phobius"/>
    </source>
</evidence>
<feature type="transmembrane region" description="Helical" evidence="9">
    <location>
        <begin position="175"/>
        <end position="196"/>
    </location>
</feature>
<feature type="transmembrane region" description="Helical" evidence="9">
    <location>
        <begin position="140"/>
        <end position="163"/>
    </location>
</feature>
<dbReference type="GO" id="GO:0016020">
    <property type="term" value="C:membrane"/>
    <property type="evidence" value="ECO:0007669"/>
    <property type="project" value="UniProtKB-SubCell"/>
</dbReference>
<proteinExistence type="inferred from homology"/>
<feature type="transmembrane region" description="Helical" evidence="9">
    <location>
        <begin position="410"/>
        <end position="430"/>
    </location>
</feature>
<dbReference type="RefSeq" id="XP_018007443.1">
    <property type="nucleotide sequence ID" value="XM_018151954.2"/>
</dbReference>
<evidence type="ECO:0000313" key="10">
    <source>
        <dbReference type="Proteomes" id="UP000694843"/>
    </source>
</evidence>
<sequence length="482" mass="52984">MMSQSSEEEPFIQRVPENSGVCCENHPLCECQSSREDRSSLQCCRWLPFFGLAFFLIFTAFSTCSLILQVVIDSIQKEDPSFTGSGYVSLAVVYAVFATTNWIAPSCLAILGPKLTMVAGALTYTLFIASFLWLHTWLLYLVSVVMGLGAALIWTGQGNYLTLMSDDMTITRNSGIFWAMLQCSKVFGNIFVFVKFRGQEVINADTRFVVFISLTAVSVAGTLVLLLLPKQRSQSGRSDVTGSPAEELMKSFKLFVTIDMLRLSVTFFYTGLELSFFSGVYSACLSFTQRFPDPKMLVGLSGISIGVGEILAGATFGIFGSKTIKFGRDPIVLLGFLIHMACFYLIFLNLPKDSPLGDTYGPSKFSDGQPIVWIALLCSFLLGFGDACFNTQVYSLLGSEYSDNSGPAFAVFKFVQSFSAACCFFYSTYISLHWHLGILVVFCVVGTLAFCVVEWSAYRKAVVKSAAPEGHDDEGDVDQRPS</sequence>
<feature type="transmembrane region" description="Helical" evidence="9">
    <location>
        <begin position="46"/>
        <end position="72"/>
    </location>
</feature>
<feature type="transmembrane region" description="Helical" evidence="9">
    <location>
        <begin position="254"/>
        <end position="277"/>
    </location>
</feature>
<dbReference type="GeneID" id="108665220"/>
<dbReference type="Proteomes" id="UP000694843">
    <property type="component" value="Unplaced"/>
</dbReference>
<organism evidence="10 11">
    <name type="scientific">Hyalella azteca</name>
    <name type="common">Amphipod</name>
    <dbReference type="NCBI Taxonomy" id="294128"/>
    <lineage>
        <taxon>Eukaryota</taxon>
        <taxon>Metazoa</taxon>
        <taxon>Ecdysozoa</taxon>
        <taxon>Arthropoda</taxon>
        <taxon>Crustacea</taxon>
        <taxon>Multicrustacea</taxon>
        <taxon>Malacostraca</taxon>
        <taxon>Eumalacostraca</taxon>
        <taxon>Peracarida</taxon>
        <taxon>Amphipoda</taxon>
        <taxon>Senticaudata</taxon>
        <taxon>Talitrida</taxon>
        <taxon>Talitroidea</taxon>
        <taxon>Hyalellidae</taxon>
        <taxon>Hyalella</taxon>
    </lineage>
</organism>
<evidence type="ECO:0000256" key="8">
    <source>
        <dbReference type="ARBA" id="ARBA00041910"/>
    </source>
</evidence>
<feature type="transmembrane region" description="Helical" evidence="9">
    <location>
        <begin position="115"/>
        <end position="134"/>
    </location>
</feature>